<dbReference type="AlphaFoldDB" id="A0A6J4JB69"/>
<gene>
    <name evidence="2" type="ORF">AVDCRST_MAG04-3141</name>
</gene>
<evidence type="ECO:0000256" key="1">
    <source>
        <dbReference type="SAM" id="MobiDB-lite"/>
    </source>
</evidence>
<accession>A0A6J4JB69</accession>
<organism evidence="2">
    <name type="scientific">uncultured Acetobacteraceae bacterium</name>
    <dbReference type="NCBI Taxonomy" id="169975"/>
    <lineage>
        <taxon>Bacteria</taxon>
        <taxon>Pseudomonadati</taxon>
        <taxon>Pseudomonadota</taxon>
        <taxon>Alphaproteobacteria</taxon>
        <taxon>Acetobacterales</taxon>
        <taxon>Acetobacteraceae</taxon>
        <taxon>environmental samples</taxon>
    </lineage>
</organism>
<feature type="non-terminal residue" evidence="2">
    <location>
        <position position="148"/>
    </location>
</feature>
<sequence>ARPAAGADRHHARPPGRPDRAVRAPHPRRRARHQPPRHGRRRRAAGGRGHGGVADDRRGRVVRRRLRRVQGRGRGGGRGDRRRLRRHHHRARQPHHPRHRPHQRHGAVPQALGGGRRPGVRQDGDADRRRRPGVARPPPDPVGAGRRL</sequence>
<feature type="compositionally biased region" description="Basic residues" evidence="1">
    <location>
        <begin position="80"/>
        <end position="105"/>
    </location>
</feature>
<reference evidence="2" key="1">
    <citation type="submission" date="2020-02" db="EMBL/GenBank/DDBJ databases">
        <authorList>
            <person name="Meier V. D."/>
        </authorList>
    </citation>
    <scope>NUCLEOTIDE SEQUENCE</scope>
    <source>
        <strain evidence="2">AVDCRST_MAG04</strain>
    </source>
</reference>
<feature type="non-terminal residue" evidence="2">
    <location>
        <position position="1"/>
    </location>
</feature>
<evidence type="ECO:0000313" key="2">
    <source>
        <dbReference type="EMBL" id="CAA9271977.1"/>
    </source>
</evidence>
<feature type="compositionally biased region" description="Basic residues" evidence="1">
    <location>
        <begin position="23"/>
        <end position="45"/>
    </location>
</feature>
<dbReference type="EMBL" id="CADCTL010000225">
    <property type="protein sequence ID" value="CAA9271977.1"/>
    <property type="molecule type" value="Genomic_DNA"/>
</dbReference>
<name>A0A6J4JB69_9PROT</name>
<protein>
    <submittedName>
        <fullName evidence="2">Polymer-forming bactofilin</fullName>
    </submittedName>
</protein>
<feature type="region of interest" description="Disordered" evidence="1">
    <location>
        <begin position="1"/>
        <end position="148"/>
    </location>
</feature>
<feature type="compositionally biased region" description="Basic residues" evidence="1">
    <location>
        <begin position="60"/>
        <end position="71"/>
    </location>
</feature>
<proteinExistence type="predicted"/>